<dbReference type="InterPro" id="IPR002035">
    <property type="entry name" value="VWF_A"/>
</dbReference>
<sequence>MKLMNARRRSTSAPHHNSTAECESPTLTSRIGRVLDGVHMRQLLLVSSLCCIAACGVSRGPLDREGFSPPGSGASAGGSGSGNSAGARPDEAQGQPTGSLPVYDGGYWLQLSADDSTSMASAQLARLGTTTGLHRHEFLNYYDPAASLFDDEPWAVEEQLDPAIKLGASLVLSTDADGGTQAELLLQLRAKPVDPETRRAWHLVYCVDVSGSMAGDKIVFTRDALNRSLAHLRSGDRVSIVAFSNEAETRVSYAQWPQDEGAIRTAITGLEPTGGTNMIAGLNAAYDLAGQHLSAGTLSRVLLFGDGQANVGDTDVQRFASLTRNGNDEGIYLSSIGVGSDFDWNRMDTLADSGKGASIFLPDAREVTRMFGSDFYKLVEVSADAVEVELVLNDGFVLADFSGEETSTNPNQRVPSTILSSGDDLTMLARFHVTQQALDSPLSMRVSFKPLGSGQGVVTDRHFEFARDLVVTGGPLHARTRLVDDYARWVTTGALGKDVVKSALSAHPVSDPGLAEILQLLQ</sequence>
<feature type="compositionally biased region" description="Basic residues" evidence="1">
    <location>
        <begin position="1"/>
        <end position="10"/>
    </location>
</feature>
<dbReference type="InterPro" id="IPR036465">
    <property type="entry name" value="vWFA_dom_sf"/>
</dbReference>
<dbReference type="PANTHER" id="PTHR10338:SF108">
    <property type="entry name" value="INTER-ALPHA-TRYPSIN INHIBITOR HEAVY CHAIN H4-LIKE PROTEIN"/>
    <property type="match status" value="1"/>
</dbReference>
<dbReference type="Proteomes" id="UP000249061">
    <property type="component" value="Unassembled WGS sequence"/>
</dbReference>
<gene>
    <name evidence="3" type="ORF">DI536_31390</name>
</gene>
<feature type="region of interest" description="Disordered" evidence="1">
    <location>
        <begin position="66"/>
        <end position="99"/>
    </location>
</feature>
<accession>A0A2W5T1Y4</accession>
<name>A0A2W5T1Y4_9BACT</name>
<dbReference type="EMBL" id="QFQP01000041">
    <property type="protein sequence ID" value="PZR05966.1"/>
    <property type="molecule type" value="Genomic_DNA"/>
</dbReference>
<dbReference type="InterPro" id="IPR050934">
    <property type="entry name" value="ITIH"/>
</dbReference>
<evidence type="ECO:0000313" key="3">
    <source>
        <dbReference type="EMBL" id="PZR05966.1"/>
    </source>
</evidence>
<evidence type="ECO:0000259" key="2">
    <source>
        <dbReference type="PROSITE" id="PS50234"/>
    </source>
</evidence>
<dbReference type="Pfam" id="PF13519">
    <property type="entry name" value="VWA_2"/>
    <property type="match status" value="1"/>
</dbReference>
<comment type="caution">
    <text evidence="3">The sequence shown here is derived from an EMBL/GenBank/DDBJ whole genome shotgun (WGS) entry which is preliminary data.</text>
</comment>
<reference evidence="3 4" key="1">
    <citation type="submission" date="2017-08" db="EMBL/GenBank/DDBJ databases">
        <title>Infants hospitalized years apart are colonized by the same room-sourced microbial strains.</title>
        <authorList>
            <person name="Brooks B."/>
            <person name="Olm M.R."/>
            <person name="Firek B.A."/>
            <person name="Baker R."/>
            <person name="Thomas B.C."/>
            <person name="Morowitz M.J."/>
            <person name="Banfield J.F."/>
        </authorList>
    </citation>
    <scope>NUCLEOTIDE SEQUENCE [LARGE SCALE GENOMIC DNA]</scope>
    <source>
        <strain evidence="3">S2_003_000_R2_14</strain>
    </source>
</reference>
<feature type="domain" description="VWFA" evidence="2">
    <location>
        <begin position="202"/>
        <end position="379"/>
    </location>
</feature>
<proteinExistence type="predicted"/>
<feature type="region of interest" description="Disordered" evidence="1">
    <location>
        <begin position="1"/>
        <end position="25"/>
    </location>
</feature>
<organism evidence="3 4">
    <name type="scientific">Archangium gephyra</name>
    <dbReference type="NCBI Taxonomy" id="48"/>
    <lineage>
        <taxon>Bacteria</taxon>
        <taxon>Pseudomonadati</taxon>
        <taxon>Myxococcota</taxon>
        <taxon>Myxococcia</taxon>
        <taxon>Myxococcales</taxon>
        <taxon>Cystobacterineae</taxon>
        <taxon>Archangiaceae</taxon>
        <taxon>Archangium</taxon>
    </lineage>
</organism>
<feature type="compositionally biased region" description="Gly residues" evidence="1">
    <location>
        <begin position="74"/>
        <end position="83"/>
    </location>
</feature>
<dbReference type="PANTHER" id="PTHR10338">
    <property type="entry name" value="INTER-ALPHA-TRYPSIN INHIBITOR HEAVY CHAIN FAMILY MEMBER"/>
    <property type="match status" value="1"/>
</dbReference>
<evidence type="ECO:0000313" key="4">
    <source>
        <dbReference type="Proteomes" id="UP000249061"/>
    </source>
</evidence>
<dbReference type="AlphaFoldDB" id="A0A2W5T1Y4"/>
<dbReference type="SMART" id="SM00327">
    <property type="entry name" value="VWA"/>
    <property type="match status" value="1"/>
</dbReference>
<feature type="compositionally biased region" description="Polar residues" evidence="1">
    <location>
        <begin position="11"/>
        <end position="25"/>
    </location>
</feature>
<evidence type="ECO:0000256" key="1">
    <source>
        <dbReference type="SAM" id="MobiDB-lite"/>
    </source>
</evidence>
<dbReference type="SUPFAM" id="SSF53300">
    <property type="entry name" value="vWA-like"/>
    <property type="match status" value="1"/>
</dbReference>
<protein>
    <recommendedName>
        <fullName evidence="2">VWFA domain-containing protein</fullName>
    </recommendedName>
</protein>
<dbReference type="Gene3D" id="3.40.50.410">
    <property type="entry name" value="von Willebrand factor, type A domain"/>
    <property type="match status" value="1"/>
</dbReference>
<dbReference type="PROSITE" id="PS50234">
    <property type="entry name" value="VWFA"/>
    <property type="match status" value="1"/>
</dbReference>